<keyword evidence="2" id="KW-0560">Oxidoreductase</keyword>
<dbReference type="Proteomes" id="UP000017836">
    <property type="component" value="Unassembled WGS sequence"/>
</dbReference>
<dbReference type="OMA" id="MEESCSI"/>
<dbReference type="GO" id="GO:0016491">
    <property type="term" value="F:oxidoreductase activity"/>
    <property type="evidence" value="ECO:0007669"/>
    <property type="project" value="UniProtKB-KW"/>
</dbReference>
<dbReference type="SUPFAM" id="SSF51197">
    <property type="entry name" value="Clavaminate synthase-like"/>
    <property type="match status" value="1"/>
</dbReference>
<dbReference type="EMBL" id="KI397142">
    <property type="protein sequence ID" value="ERM96173.1"/>
    <property type="molecule type" value="Genomic_DNA"/>
</dbReference>
<evidence type="ECO:0000256" key="3">
    <source>
        <dbReference type="ARBA" id="ARBA00023004"/>
    </source>
</evidence>
<organism evidence="5 6">
    <name type="scientific">Amborella trichopoda</name>
    <dbReference type="NCBI Taxonomy" id="13333"/>
    <lineage>
        <taxon>Eukaryota</taxon>
        <taxon>Viridiplantae</taxon>
        <taxon>Streptophyta</taxon>
        <taxon>Embryophyta</taxon>
        <taxon>Tracheophyta</taxon>
        <taxon>Spermatophyta</taxon>
        <taxon>Magnoliopsida</taxon>
        <taxon>Amborellales</taxon>
        <taxon>Amborellaceae</taxon>
        <taxon>Amborella</taxon>
    </lineage>
</organism>
<evidence type="ECO:0000259" key="4">
    <source>
        <dbReference type="Pfam" id="PF14226"/>
    </source>
</evidence>
<keyword evidence="1" id="KW-0479">Metal-binding</keyword>
<evidence type="ECO:0000256" key="1">
    <source>
        <dbReference type="ARBA" id="ARBA00022723"/>
    </source>
</evidence>
<evidence type="ECO:0000313" key="5">
    <source>
        <dbReference type="EMBL" id="ERM96173.1"/>
    </source>
</evidence>
<evidence type="ECO:0000256" key="2">
    <source>
        <dbReference type="ARBA" id="ARBA00023002"/>
    </source>
</evidence>
<dbReference type="AlphaFoldDB" id="W1NL00"/>
<protein>
    <recommendedName>
        <fullName evidence="4">Non-haem dioxygenase N-terminal domain-containing protein</fullName>
    </recommendedName>
</protein>
<dbReference type="eggNOG" id="KOG0143">
    <property type="taxonomic scope" value="Eukaryota"/>
</dbReference>
<evidence type="ECO:0000313" key="6">
    <source>
        <dbReference type="Proteomes" id="UP000017836"/>
    </source>
</evidence>
<sequence length="177" mass="19987">MAASPDNSIAHIASDEDQLFEFVVKKGHGVKGLVDAGISRIPNRYIHPPEKLADFKRISSTITLPIIDLSGLSDASIKNSIAQEIWEATKKFGFFQVINYGVPQDLVKRLMDSTYEFFGLPPEKKACYLKGVSPCKNVFLSTSFTPETEKLLEWKDYFGVFFIGEDEARAFWPPEFR</sequence>
<keyword evidence="3" id="KW-0408">Iron</keyword>
<dbReference type="PANTHER" id="PTHR10209">
    <property type="entry name" value="OXIDOREDUCTASE, 2OG-FE II OXYGENASE FAMILY PROTEIN"/>
    <property type="match status" value="1"/>
</dbReference>
<feature type="domain" description="Non-haem dioxygenase N-terminal" evidence="4">
    <location>
        <begin position="64"/>
        <end position="163"/>
    </location>
</feature>
<dbReference type="Gramene" id="ERM96173">
    <property type="protein sequence ID" value="ERM96173"/>
    <property type="gene ID" value="AMTR_s00001p00073320"/>
</dbReference>
<dbReference type="PANTHER" id="PTHR10209:SF230">
    <property type="entry name" value="SCOPOLETIN 8-HYDROXYLASE"/>
    <property type="match status" value="1"/>
</dbReference>
<accession>W1NL00</accession>
<dbReference type="GO" id="GO:0046872">
    <property type="term" value="F:metal ion binding"/>
    <property type="evidence" value="ECO:0007669"/>
    <property type="project" value="UniProtKB-KW"/>
</dbReference>
<reference evidence="6" key="1">
    <citation type="journal article" date="2013" name="Science">
        <title>The Amborella genome and the evolution of flowering plants.</title>
        <authorList>
            <consortium name="Amborella Genome Project"/>
        </authorList>
    </citation>
    <scope>NUCLEOTIDE SEQUENCE [LARGE SCALE GENOMIC DNA]</scope>
</reference>
<dbReference type="HOGENOM" id="CLU_010119_11_1_1"/>
<gene>
    <name evidence="5" type="ORF">AMTR_s00001p00073320</name>
</gene>
<dbReference type="InterPro" id="IPR027443">
    <property type="entry name" value="IPNS-like_sf"/>
</dbReference>
<name>W1NL00_AMBTC</name>
<dbReference type="Pfam" id="PF14226">
    <property type="entry name" value="DIOX_N"/>
    <property type="match status" value="1"/>
</dbReference>
<dbReference type="InterPro" id="IPR026992">
    <property type="entry name" value="DIOX_N"/>
</dbReference>
<dbReference type="Gene3D" id="2.60.120.330">
    <property type="entry name" value="B-lactam Antibiotic, Isopenicillin N Synthase, Chain"/>
    <property type="match status" value="1"/>
</dbReference>
<keyword evidence="6" id="KW-1185">Reference proteome</keyword>
<proteinExistence type="predicted"/>